<reference evidence="1 2" key="1">
    <citation type="journal article" date="2019" name="Commun. Biol.">
        <title>The bagworm genome reveals a unique fibroin gene that provides high tensile strength.</title>
        <authorList>
            <person name="Kono N."/>
            <person name="Nakamura H."/>
            <person name="Ohtoshi R."/>
            <person name="Tomita M."/>
            <person name="Numata K."/>
            <person name="Arakawa K."/>
        </authorList>
    </citation>
    <scope>NUCLEOTIDE SEQUENCE [LARGE SCALE GENOMIC DNA]</scope>
</reference>
<organism evidence="1 2">
    <name type="scientific">Eumeta variegata</name>
    <name type="common">Bagworm moth</name>
    <name type="synonym">Eumeta japonica</name>
    <dbReference type="NCBI Taxonomy" id="151549"/>
    <lineage>
        <taxon>Eukaryota</taxon>
        <taxon>Metazoa</taxon>
        <taxon>Ecdysozoa</taxon>
        <taxon>Arthropoda</taxon>
        <taxon>Hexapoda</taxon>
        <taxon>Insecta</taxon>
        <taxon>Pterygota</taxon>
        <taxon>Neoptera</taxon>
        <taxon>Endopterygota</taxon>
        <taxon>Lepidoptera</taxon>
        <taxon>Glossata</taxon>
        <taxon>Ditrysia</taxon>
        <taxon>Tineoidea</taxon>
        <taxon>Psychidae</taxon>
        <taxon>Oiketicinae</taxon>
        <taxon>Eumeta</taxon>
    </lineage>
</organism>
<evidence type="ECO:0000313" key="1">
    <source>
        <dbReference type="EMBL" id="GBP08605.1"/>
    </source>
</evidence>
<gene>
    <name evidence="1" type="ORF">EVAR_7216_1</name>
</gene>
<protein>
    <submittedName>
        <fullName evidence="1">Uncharacterized protein</fullName>
    </submittedName>
</protein>
<keyword evidence="2" id="KW-1185">Reference proteome</keyword>
<dbReference type="EMBL" id="BGZK01000032">
    <property type="protein sequence ID" value="GBP08605.1"/>
    <property type="molecule type" value="Genomic_DNA"/>
</dbReference>
<dbReference type="Proteomes" id="UP000299102">
    <property type="component" value="Unassembled WGS sequence"/>
</dbReference>
<accession>A0A4C1T347</accession>
<proteinExistence type="predicted"/>
<comment type="caution">
    <text evidence="1">The sequence shown here is derived from an EMBL/GenBank/DDBJ whole genome shotgun (WGS) entry which is preliminary data.</text>
</comment>
<sequence>MSTENRIVNCLFETGHQTLSRVTFTKIRNIFERLILYRPYKNLGDTSDRLWRYPDKSKLNRPEVRTRRATVFKPPVLVHYQRVQCHYIRAGGLTCSPKVQYNARNSGVLKACERRNPQLRMGPKDGVGCRCSGNLEPQAASGGSCRASPCQALAPAFKCARARLEPTLLAFGTFGSVPEECFCSARYKARSLNGSLLCLRFYSIKNIPTPGAKLFGSAFRGIISLLGDTRSCC</sequence>
<evidence type="ECO:0000313" key="2">
    <source>
        <dbReference type="Proteomes" id="UP000299102"/>
    </source>
</evidence>
<name>A0A4C1T347_EUMVA</name>
<dbReference type="AlphaFoldDB" id="A0A4C1T347"/>